<evidence type="ECO:0000259" key="2">
    <source>
        <dbReference type="Pfam" id="PF05598"/>
    </source>
</evidence>
<dbReference type="InterPro" id="IPR025668">
    <property type="entry name" value="Tnp_DDE_dom"/>
</dbReference>
<dbReference type="Pfam" id="PF05598">
    <property type="entry name" value="DUF772"/>
    <property type="match status" value="1"/>
</dbReference>
<dbReference type="KEGG" id="cbv:U729_689"/>
<keyword evidence="5" id="KW-1185">Reference proteome</keyword>
<proteinExistence type="predicted"/>
<feature type="domain" description="Transposase DDE" evidence="3">
    <location>
        <begin position="302"/>
        <end position="421"/>
    </location>
</feature>
<accession>A0A0A7FXH2</accession>
<evidence type="ECO:0000256" key="1">
    <source>
        <dbReference type="SAM" id="Coils"/>
    </source>
</evidence>
<name>A0A0A7FXH2_9CLOT</name>
<dbReference type="Pfam" id="PF13751">
    <property type="entry name" value="DDE_Tnp_1_6"/>
    <property type="match status" value="1"/>
</dbReference>
<dbReference type="eggNOG" id="COG3039">
    <property type="taxonomic scope" value="Bacteria"/>
</dbReference>
<dbReference type="Proteomes" id="UP000030635">
    <property type="component" value="Chromosome"/>
</dbReference>
<dbReference type="RefSeq" id="WP_080753035.1">
    <property type="nucleotide sequence ID" value="NZ_CP006905.1"/>
</dbReference>
<dbReference type="InterPro" id="IPR008490">
    <property type="entry name" value="Transposase_InsH_N"/>
</dbReference>
<gene>
    <name evidence="4" type="ORF">U729_689</name>
</gene>
<evidence type="ECO:0000259" key="3">
    <source>
        <dbReference type="Pfam" id="PF13751"/>
    </source>
</evidence>
<dbReference type="NCBIfam" id="NF033551">
    <property type="entry name" value="transpos_IS1182"/>
    <property type="match status" value="1"/>
</dbReference>
<dbReference type="PANTHER" id="PTHR33408">
    <property type="entry name" value="TRANSPOSASE"/>
    <property type="match status" value="1"/>
</dbReference>
<keyword evidence="1" id="KW-0175">Coiled coil</keyword>
<evidence type="ECO:0000313" key="4">
    <source>
        <dbReference type="EMBL" id="AIY83650.1"/>
    </source>
</evidence>
<dbReference type="InterPro" id="IPR047629">
    <property type="entry name" value="IS1182_transpos"/>
</dbReference>
<organism evidence="4 5">
    <name type="scientific">Clostridium baratii str. Sullivan</name>
    <dbReference type="NCBI Taxonomy" id="1415775"/>
    <lineage>
        <taxon>Bacteria</taxon>
        <taxon>Bacillati</taxon>
        <taxon>Bacillota</taxon>
        <taxon>Clostridia</taxon>
        <taxon>Eubacteriales</taxon>
        <taxon>Clostridiaceae</taxon>
        <taxon>Clostridium</taxon>
    </lineage>
</organism>
<feature type="domain" description="Transposase InsH N-terminal" evidence="2">
    <location>
        <begin position="2"/>
        <end position="93"/>
    </location>
</feature>
<dbReference type="HOGENOM" id="CLU_021293_2_3_9"/>
<evidence type="ECO:0000313" key="5">
    <source>
        <dbReference type="Proteomes" id="UP000030635"/>
    </source>
</evidence>
<protein>
    <submittedName>
        <fullName evidence="4">Transposase DDE domain protein</fullName>
    </submittedName>
</protein>
<dbReference type="EMBL" id="CP006905">
    <property type="protein sequence ID" value="AIY83650.1"/>
    <property type="molecule type" value="Genomic_DNA"/>
</dbReference>
<sequence>MVPKDHLLREIDKIINFNFIYDEVAELYSATGRPSIDPVVLVKIVMIQYLFGISLMRQTIKEIQVNMAYRCFLGYSISEAIPHFSTFSKNYERRFKGTSLFNTIFTPILEIAEENELIAPEQIYIDSTHIKASANKKKYKKVNLQVELKKYQDKLNDEIDNDRKNHGKKPIKKDLIIKEKEIIKSTTDEESGMFYKTEKEKCFAYLAHTACDDNNFIFGFDITPGNIHDSVAFEDVYSKVIDRYGSRIIATAIDAGYVTPHIAKTILDSNVLPAIPYKRPMTKKGFFKECEFAYDEKNDCYICPNNKILKYSTTNREGYKEYKSNSKECANCPLKQRCTESKSNQKVVTRHIWQEYLDEANHLRDDKYVKSVYKRRKETIERVFADAKEKHGMRFTHLRSLVKIKFETTLIFACMNLKKMANRLWKRPGKVFSSPYIDLLMQILDCSISELSI</sequence>
<reference evidence="4 5" key="1">
    <citation type="journal article" date="2015" name="Infect. Genet. Evol.">
        <title>Genomic sequences of six botulinum neurotoxin-producing strains representing three clostridial species illustrate the mobility and diversity of botulinum neurotoxin genes.</title>
        <authorList>
            <person name="Smith T.J."/>
            <person name="Hill K.K."/>
            <person name="Xie G."/>
            <person name="Foley B.T."/>
            <person name="Williamson C.H."/>
            <person name="Foster J.T."/>
            <person name="Johnson S.L."/>
            <person name="Chertkov O."/>
            <person name="Teshima H."/>
            <person name="Gibbons H.S."/>
            <person name="Johnsky L.A."/>
            <person name="Karavis M.A."/>
            <person name="Smith L.A."/>
        </authorList>
    </citation>
    <scope>NUCLEOTIDE SEQUENCE [LARGE SCALE GENOMIC DNA]</scope>
    <source>
        <strain evidence="4 5">Sullivan</strain>
    </source>
</reference>
<dbReference type="AlphaFoldDB" id="A0A0A7FXH2"/>
<feature type="coiled-coil region" evidence="1">
    <location>
        <begin position="134"/>
        <end position="161"/>
    </location>
</feature>
<dbReference type="PANTHER" id="PTHR33408:SF2">
    <property type="entry name" value="TRANSPOSASE DDE DOMAIN-CONTAINING PROTEIN"/>
    <property type="match status" value="1"/>
</dbReference>